<keyword evidence="8" id="KW-0418">Kinase</keyword>
<evidence type="ECO:0000256" key="1">
    <source>
        <dbReference type="ARBA" id="ARBA00000085"/>
    </source>
</evidence>
<dbReference type="SMART" id="SM00388">
    <property type="entry name" value="HisKA"/>
    <property type="match status" value="1"/>
</dbReference>
<dbReference type="SUPFAM" id="SSF55874">
    <property type="entry name" value="ATPase domain of HSP90 chaperone/DNA topoisomerase II/histidine kinase"/>
    <property type="match status" value="1"/>
</dbReference>
<dbReference type="EMBL" id="LAZR01003200">
    <property type="protein sequence ID" value="KKN20875.1"/>
    <property type="molecule type" value="Genomic_DNA"/>
</dbReference>
<dbReference type="GO" id="GO:0000156">
    <property type="term" value="F:phosphorelay response regulator activity"/>
    <property type="evidence" value="ECO:0007669"/>
    <property type="project" value="TreeGrafter"/>
</dbReference>
<dbReference type="GO" id="GO:0005524">
    <property type="term" value="F:ATP binding"/>
    <property type="evidence" value="ECO:0007669"/>
    <property type="project" value="UniProtKB-KW"/>
</dbReference>
<dbReference type="InterPro" id="IPR003594">
    <property type="entry name" value="HATPase_dom"/>
</dbReference>
<dbReference type="GO" id="GO:0007234">
    <property type="term" value="P:osmosensory signaling via phosphorelay pathway"/>
    <property type="evidence" value="ECO:0007669"/>
    <property type="project" value="TreeGrafter"/>
</dbReference>
<evidence type="ECO:0000256" key="7">
    <source>
        <dbReference type="ARBA" id="ARBA00022741"/>
    </source>
</evidence>
<gene>
    <name evidence="15" type="ORF">LCGC14_0931090</name>
</gene>
<dbReference type="InterPro" id="IPR000014">
    <property type="entry name" value="PAS"/>
</dbReference>
<dbReference type="InterPro" id="IPR013655">
    <property type="entry name" value="PAS_fold_3"/>
</dbReference>
<evidence type="ECO:0000256" key="4">
    <source>
        <dbReference type="ARBA" id="ARBA00022553"/>
    </source>
</evidence>
<dbReference type="Gene3D" id="3.30.450.20">
    <property type="entry name" value="PAS domain"/>
    <property type="match status" value="1"/>
</dbReference>
<dbReference type="EC" id="2.7.13.3" evidence="3"/>
<dbReference type="PANTHER" id="PTHR42878">
    <property type="entry name" value="TWO-COMPONENT HISTIDINE KINASE"/>
    <property type="match status" value="1"/>
</dbReference>
<dbReference type="GO" id="GO:0000155">
    <property type="term" value="F:phosphorelay sensor kinase activity"/>
    <property type="evidence" value="ECO:0007669"/>
    <property type="project" value="InterPro"/>
</dbReference>
<dbReference type="InterPro" id="IPR005467">
    <property type="entry name" value="His_kinase_dom"/>
</dbReference>
<evidence type="ECO:0000259" key="13">
    <source>
        <dbReference type="PROSITE" id="PS50109"/>
    </source>
</evidence>
<dbReference type="SMART" id="SM00387">
    <property type="entry name" value="HATPase_c"/>
    <property type="match status" value="1"/>
</dbReference>
<keyword evidence="11" id="KW-0902">Two-component regulatory system</keyword>
<dbReference type="InterPro" id="IPR036097">
    <property type="entry name" value="HisK_dim/P_sf"/>
</dbReference>
<dbReference type="Pfam" id="PF08447">
    <property type="entry name" value="PAS_3"/>
    <property type="match status" value="1"/>
</dbReference>
<dbReference type="GO" id="GO:0030295">
    <property type="term" value="F:protein kinase activator activity"/>
    <property type="evidence" value="ECO:0007669"/>
    <property type="project" value="TreeGrafter"/>
</dbReference>
<dbReference type="Gene3D" id="3.30.565.10">
    <property type="entry name" value="Histidine kinase-like ATPase, C-terminal domain"/>
    <property type="match status" value="1"/>
</dbReference>
<keyword evidence="10" id="KW-1133">Transmembrane helix</keyword>
<reference evidence="15" key="1">
    <citation type="journal article" date="2015" name="Nature">
        <title>Complex archaea that bridge the gap between prokaryotes and eukaryotes.</title>
        <authorList>
            <person name="Spang A."/>
            <person name="Saw J.H."/>
            <person name="Jorgensen S.L."/>
            <person name="Zaremba-Niedzwiedzka K."/>
            <person name="Martijn J."/>
            <person name="Lind A.E."/>
            <person name="van Eijk R."/>
            <person name="Schleper C."/>
            <person name="Guy L."/>
            <person name="Ettema T.J."/>
        </authorList>
    </citation>
    <scope>NUCLEOTIDE SEQUENCE</scope>
</reference>
<dbReference type="InterPro" id="IPR035965">
    <property type="entry name" value="PAS-like_dom_sf"/>
</dbReference>
<dbReference type="SUPFAM" id="SSF55785">
    <property type="entry name" value="PYP-like sensor domain (PAS domain)"/>
    <property type="match status" value="1"/>
</dbReference>
<dbReference type="PRINTS" id="PR00344">
    <property type="entry name" value="BCTRLSENSOR"/>
</dbReference>
<dbReference type="Pfam" id="PF02518">
    <property type="entry name" value="HATPase_c"/>
    <property type="match status" value="1"/>
</dbReference>
<keyword evidence="4" id="KW-0597">Phosphoprotein</keyword>
<dbReference type="NCBIfam" id="TIGR00229">
    <property type="entry name" value="sensory_box"/>
    <property type="match status" value="1"/>
</dbReference>
<accession>A0A0F9NN13</accession>
<evidence type="ECO:0000256" key="10">
    <source>
        <dbReference type="ARBA" id="ARBA00022989"/>
    </source>
</evidence>
<evidence type="ECO:0000259" key="14">
    <source>
        <dbReference type="PROSITE" id="PS50112"/>
    </source>
</evidence>
<dbReference type="AlphaFoldDB" id="A0A0F9NN13"/>
<dbReference type="CDD" id="cd00130">
    <property type="entry name" value="PAS"/>
    <property type="match status" value="1"/>
</dbReference>
<feature type="domain" description="Histidine kinase" evidence="13">
    <location>
        <begin position="273"/>
        <end position="495"/>
    </location>
</feature>
<evidence type="ECO:0000256" key="12">
    <source>
        <dbReference type="ARBA" id="ARBA00023136"/>
    </source>
</evidence>
<dbReference type="CDD" id="cd00082">
    <property type="entry name" value="HisKA"/>
    <property type="match status" value="1"/>
</dbReference>
<dbReference type="InterPro" id="IPR004358">
    <property type="entry name" value="Sig_transdc_His_kin-like_C"/>
</dbReference>
<comment type="caution">
    <text evidence="15">The sequence shown here is derived from an EMBL/GenBank/DDBJ whole genome shotgun (WGS) entry which is preliminary data.</text>
</comment>
<comment type="subcellular location">
    <subcellularLocation>
        <location evidence="2">Membrane</location>
        <topology evidence="2">Multi-pass membrane protein</topology>
    </subcellularLocation>
</comment>
<comment type="catalytic activity">
    <reaction evidence="1">
        <text>ATP + protein L-histidine = ADP + protein N-phospho-L-histidine.</text>
        <dbReference type="EC" id="2.7.13.3"/>
    </reaction>
</comment>
<keyword evidence="6" id="KW-0812">Transmembrane</keyword>
<keyword evidence="7" id="KW-0547">Nucleotide-binding</keyword>
<feature type="domain" description="PAS" evidence="14">
    <location>
        <begin position="37"/>
        <end position="89"/>
    </location>
</feature>
<dbReference type="InterPro" id="IPR003661">
    <property type="entry name" value="HisK_dim/P_dom"/>
</dbReference>
<dbReference type="PROSITE" id="PS50109">
    <property type="entry name" value="HIS_KIN"/>
    <property type="match status" value="1"/>
</dbReference>
<keyword evidence="9" id="KW-0067">ATP-binding</keyword>
<keyword evidence="5" id="KW-0808">Transferase</keyword>
<proteinExistence type="predicted"/>
<evidence type="ECO:0000256" key="6">
    <source>
        <dbReference type="ARBA" id="ARBA00022692"/>
    </source>
</evidence>
<evidence type="ECO:0000313" key="15">
    <source>
        <dbReference type="EMBL" id="KKN20875.1"/>
    </source>
</evidence>
<name>A0A0F9NN13_9ZZZZ</name>
<dbReference type="FunFam" id="3.30.565.10:FF:000006">
    <property type="entry name" value="Sensor histidine kinase WalK"/>
    <property type="match status" value="1"/>
</dbReference>
<dbReference type="GO" id="GO:0016020">
    <property type="term" value="C:membrane"/>
    <property type="evidence" value="ECO:0007669"/>
    <property type="project" value="UniProtKB-SubCell"/>
</dbReference>
<dbReference type="PROSITE" id="PS50112">
    <property type="entry name" value="PAS"/>
    <property type="match status" value="1"/>
</dbReference>
<protein>
    <recommendedName>
        <fullName evidence="3">histidine kinase</fullName>
        <ecNumber evidence="3">2.7.13.3</ecNumber>
    </recommendedName>
</protein>
<organism evidence="15">
    <name type="scientific">marine sediment metagenome</name>
    <dbReference type="NCBI Taxonomy" id="412755"/>
    <lineage>
        <taxon>unclassified sequences</taxon>
        <taxon>metagenomes</taxon>
        <taxon>ecological metagenomes</taxon>
    </lineage>
</organism>
<evidence type="ECO:0000256" key="5">
    <source>
        <dbReference type="ARBA" id="ARBA00022679"/>
    </source>
</evidence>
<evidence type="ECO:0000256" key="2">
    <source>
        <dbReference type="ARBA" id="ARBA00004141"/>
    </source>
</evidence>
<dbReference type="InterPro" id="IPR036890">
    <property type="entry name" value="HATPase_C_sf"/>
</dbReference>
<keyword evidence="12" id="KW-0472">Membrane</keyword>
<dbReference type="Pfam" id="PF00512">
    <property type="entry name" value="HisKA"/>
    <property type="match status" value="1"/>
</dbReference>
<evidence type="ECO:0000256" key="3">
    <source>
        <dbReference type="ARBA" id="ARBA00012438"/>
    </source>
</evidence>
<dbReference type="Gene3D" id="1.10.287.130">
    <property type="match status" value="1"/>
</dbReference>
<evidence type="ECO:0000256" key="9">
    <source>
        <dbReference type="ARBA" id="ARBA00022840"/>
    </source>
</evidence>
<dbReference type="InterPro" id="IPR050351">
    <property type="entry name" value="BphY/WalK/GraS-like"/>
</dbReference>
<sequence length="496" mass="57101">MENPKILSEKLEIELNELEKYISISEQPLMGVAIIQDGNVIYTNPALTIINGYSSDDMLNWNLNEFMKLIHPDDVALVTKHFQEILEVPYKSAEFECRIFSKTKELKWIQVFLKQIKFRGRYAINLTLFDNSEKKKLEQKLNDVEKKSRVNSFLARLFMESMSCIVLLLKPGTREIVMSNQKGIEVGALPGKHCYETWGQRKNPCPWCLAPKVWETGEPQHSIINALGTIWEANWVAIRKDLYLYYAFDITDQAKRVQKLEDLSKLKAELVTRTSHELKTPLVSIKGFTEILLDHQKDFLDSKSISLIEEIKNGCTRLENLIGDILLTSQLDAKSFLLKKKPHNLSDLIKTCIKELTSLIKSRYHKINLNIHEELITKFDLESIHEVISNLITNSIKFTPINGEITIKSKINQNYYHISVKDNGIGFTKEEENKIFTQFGKIERYGKGFDVIIGGSGLGLYISKRIIEEHEGQIWMKSRGRNKGSIFTFTIPIITI</sequence>
<evidence type="ECO:0000256" key="11">
    <source>
        <dbReference type="ARBA" id="ARBA00023012"/>
    </source>
</evidence>
<evidence type="ECO:0000256" key="8">
    <source>
        <dbReference type="ARBA" id="ARBA00022777"/>
    </source>
</evidence>
<dbReference type="PANTHER" id="PTHR42878:SF7">
    <property type="entry name" value="SENSOR HISTIDINE KINASE GLRK"/>
    <property type="match status" value="1"/>
</dbReference>
<dbReference type="SUPFAM" id="SSF47384">
    <property type="entry name" value="Homodimeric domain of signal transducing histidine kinase"/>
    <property type="match status" value="1"/>
</dbReference>